<dbReference type="Proteomes" id="UP000015105">
    <property type="component" value="Chromosome 3D"/>
</dbReference>
<reference evidence="1" key="5">
    <citation type="journal article" date="2021" name="G3 (Bethesda)">
        <title>Aegilops tauschii genome assembly Aet v5.0 features greater sequence contiguity and improved annotation.</title>
        <authorList>
            <person name="Wang L."/>
            <person name="Zhu T."/>
            <person name="Rodriguez J.C."/>
            <person name="Deal K.R."/>
            <person name="Dubcovsky J."/>
            <person name="McGuire P.E."/>
            <person name="Lux T."/>
            <person name="Spannagl M."/>
            <person name="Mayer K.F.X."/>
            <person name="Baldrich P."/>
            <person name="Meyers B.C."/>
            <person name="Huo N."/>
            <person name="Gu Y.Q."/>
            <person name="Zhou H."/>
            <person name="Devos K.M."/>
            <person name="Bennetzen J.L."/>
            <person name="Unver T."/>
            <person name="Budak H."/>
            <person name="Gulick P.J."/>
            <person name="Galiba G."/>
            <person name="Kalapos B."/>
            <person name="Nelson D.R."/>
            <person name="Li P."/>
            <person name="You F.M."/>
            <person name="Luo M.C."/>
            <person name="Dvorak J."/>
        </authorList>
    </citation>
    <scope>NUCLEOTIDE SEQUENCE [LARGE SCALE GENOMIC DNA]</scope>
    <source>
        <strain evidence="1">cv. AL8/78</strain>
    </source>
</reference>
<reference evidence="1" key="3">
    <citation type="journal article" date="2017" name="Nature">
        <title>Genome sequence of the progenitor of the wheat D genome Aegilops tauschii.</title>
        <authorList>
            <person name="Luo M.C."/>
            <person name="Gu Y.Q."/>
            <person name="Puiu D."/>
            <person name="Wang H."/>
            <person name="Twardziok S.O."/>
            <person name="Deal K.R."/>
            <person name="Huo N."/>
            <person name="Zhu T."/>
            <person name="Wang L."/>
            <person name="Wang Y."/>
            <person name="McGuire P.E."/>
            <person name="Liu S."/>
            <person name="Long H."/>
            <person name="Ramasamy R.K."/>
            <person name="Rodriguez J.C."/>
            <person name="Van S.L."/>
            <person name="Yuan L."/>
            <person name="Wang Z."/>
            <person name="Xia Z."/>
            <person name="Xiao L."/>
            <person name="Anderson O.D."/>
            <person name="Ouyang S."/>
            <person name="Liang Y."/>
            <person name="Zimin A.V."/>
            <person name="Pertea G."/>
            <person name="Qi P."/>
            <person name="Bennetzen J.L."/>
            <person name="Dai X."/>
            <person name="Dawson M.W."/>
            <person name="Muller H.G."/>
            <person name="Kugler K."/>
            <person name="Rivarola-Duarte L."/>
            <person name="Spannagl M."/>
            <person name="Mayer K.F.X."/>
            <person name="Lu F.H."/>
            <person name="Bevan M.W."/>
            <person name="Leroy P."/>
            <person name="Li P."/>
            <person name="You F.M."/>
            <person name="Sun Q."/>
            <person name="Liu Z."/>
            <person name="Lyons E."/>
            <person name="Wicker T."/>
            <person name="Salzberg S.L."/>
            <person name="Devos K.M."/>
            <person name="Dvorak J."/>
        </authorList>
    </citation>
    <scope>NUCLEOTIDE SEQUENCE [LARGE SCALE GENOMIC DNA]</scope>
    <source>
        <strain evidence="1">cv. AL8/78</strain>
    </source>
</reference>
<reference evidence="1" key="4">
    <citation type="submission" date="2019-03" db="UniProtKB">
        <authorList>
            <consortium name="EnsemblPlants"/>
        </authorList>
    </citation>
    <scope>IDENTIFICATION</scope>
</reference>
<dbReference type="Gramene" id="AET3Gv20797000.10">
    <property type="protein sequence ID" value="AET3Gv20797000.10"/>
    <property type="gene ID" value="AET3Gv20797000"/>
</dbReference>
<sequence>RSKLRTNFLPLVIRGPIIHARKEPLCSLPSLEKRQSTPRALRGFIEIGDPPFLLQGKERKNIRLPPGDVRQLRLACANILNSCS</sequence>
<accession>A0A453FVS9</accession>
<reference evidence="2" key="2">
    <citation type="journal article" date="2017" name="Nat. Plants">
        <title>The Aegilops tauschii genome reveals multiple impacts of transposons.</title>
        <authorList>
            <person name="Zhao G."/>
            <person name="Zou C."/>
            <person name="Li K."/>
            <person name="Wang K."/>
            <person name="Li T."/>
            <person name="Gao L."/>
            <person name="Zhang X."/>
            <person name="Wang H."/>
            <person name="Yang Z."/>
            <person name="Liu X."/>
            <person name="Jiang W."/>
            <person name="Mao L."/>
            <person name="Kong X."/>
            <person name="Jiao Y."/>
            <person name="Jia J."/>
        </authorList>
    </citation>
    <scope>NUCLEOTIDE SEQUENCE [LARGE SCALE GENOMIC DNA]</scope>
    <source>
        <strain evidence="2">cv. AL8/78</strain>
    </source>
</reference>
<dbReference type="AlphaFoldDB" id="A0A453FVS9"/>
<reference evidence="2" key="1">
    <citation type="journal article" date="2014" name="Science">
        <title>Ancient hybridizations among the ancestral genomes of bread wheat.</title>
        <authorList>
            <consortium name="International Wheat Genome Sequencing Consortium,"/>
            <person name="Marcussen T."/>
            <person name="Sandve S.R."/>
            <person name="Heier L."/>
            <person name="Spannagl M."/>
            <person name="Pfeifer M."/>
            <person name="Jakobsen K.S."/>
            <person name="Wulff B.B."/>
            <person name="Steuernagel B."/>
            <person name="Mayer K.F."/>
            <person name="Olsen O.A."/>
        </authorList>
    </citation>
    <scope>NUCLEOTIDE SEQUENCE [LARGE SCALE GENOMIC DNA]</scope>
    <source>
        <strain evidence="2">cv. AL8/78</strain>
    </source>
</reference>
<evidence type="ECO:0000313" key="1">
    <source>
        <dbReference type="EnsemblPlants" id="AET3Gv20797000.10"/>
    </source>
</evidence>
<organism evidence="1 2">
    <name type="scientific">Aegilops tauschii subsp. strangulata</name>
    <name type="common">Goatgrass</name>
    <dbReference type="NCBI Taxonomy" id="200361"/>
    <lineage>
        <taxon>Eukaryota</taxon>
        <taxon>Viridiplantae</taxon>
        <taxon>Streptophyta</taxon>
        <taxon>Embryophyta</taxon>
        <taxon>Tracheophyta</taxon>
        <taxon>Spermatophyta</taxon>
        <taxon>Magnoliopsida</taxon>
        <taxon>Liliopsida</taxon>
        <taxon>Poales</taxon>
        <taxon>Poaceae</taxon>
        <taxon>BOP clade</taxon>
        <taxon>Pooideae</taxon>
        <taxon>Triticodae</taxon>
        <taxon>Triticeae</taxon>
        <taxon>Triticinae</taxon>
        <taxon>Aegilops</taxon>
    </lineage>
</organism>
<protein>
    <submittedName>
        <fullName evidence="1">Uncharacterized protein</fullName>
    </submittedName>
</protein>
<dbReference type="EnsemblPlants" id="AET3Gv20797000.10">
    <property type="protein sequence ID" value="AET3Gv20797000.10"/>
    <property type="gene ID" value="AET3Gv20797000"/>
</dbReference>
<proteinExistence type="predicted"/>
<name>A0A453FVS9_AEGTS</name>
<keyword evidence="2" id="KW-1185">Reference proteome</keyword>
<evidence type="ECO:0000313" key="2">
    <source>
        <dbReference type="Proteomes" id="UP000015105"/>
    </source>
</evidence>